<evidence type="ECO:0000256" key="5">
    <source>
        <dbReference type="ARBA" id="ARBA00022741"/>
    </source>
</evidence>
<keyword evidence="8" id="KW-0648">Protein biosynthesis</keyword>
<reference evidence="12" key="1">
    <citation type="journal article" date="2015" name="Nature">
        <title>Complex archaea that bridge the gap between prokaryotes and eukaryotes.</title>
        <authorList>
            <person name="Spang A."/>
            <person name="Saw J.H."/>
            <person name="Jorgensen S.L."/>
            <person name="Zaremba-Niedzwiedzka K."/>
            <person name="Martijn J."/>
            <person name="Lind A.E."/>
            <person name="van Eijk R."/>
            <person name="Schleper C."/>
            <person name="Guy L."/>
            <person name="Ettema T.J."/>
        </authorList>
    </citation>
    <scope>NUCLEOTIDE SEQUENCE</scope>
</reference>
<evidence type="ECO:0000256" key="9">
    <source>
        <dbReference type="ARBA" id="ARBA00023146"/>
    </source>
</evidence>
<comment type="catalytic activity">
    <reaction evidence="10">
        <text>tRNA(Thr) + L-threonine + ATP = L-threonyl-tRNA(Thr) + AMP + diphosphate + H(+)</text>
        <dbReference type="Rhea" id="RHEA:24624"/>
        <dbReference type="Rhea" id="RHEA-COMP:9670"/>
        <dbReference type="Rhea" id="RHEA-COMP:9704"/>
        <dbReference type="ChEBI" id="CHEBI:15378"/>
        <dbReference type="ChEBI" id="CHEBI:30616"/>
        <dbReference type="ChEBI" id="CHEBI:33019"/>
        <dbReference type="ChEBI" id="CHEBI:57926"/>
        <dbReference type="ChEBI" id="CHEBI:78442"/>
        <dbReference type="ChEBI" id="CHEBI:78534"/>
        <dbReference type="ChEBI" id="CHEBI:456215"/>
        <dbReference type="EC" id="6.1.1.3"/>
    </reaction>
</comment>
<evidence type="ECO:0000256" key="7">
    <source>
        <dbReference type="ARBA" id="ARBA00022840"/>
    </source>
</evidence>
<dbReference type="GO" id="GO:0046872">
    <property type="term" value="F:metal ion binding"/>
    <property type="evidence" value="ECO:0007669"/>
    <property type="project" value="UniProtKB-KW"/>
</dbReference>
<sequence>MSLTHQEIGLQQKLFFSDPSSAGSTFFLPPGAHIYNKLRELLRKEYKKRGYQEVISPNIAHVDLWKKSGHYDKYKENMFLFNIGEDNQEFGLKGMNCPLHCIMFNRFNVSYRDLPMRLADFGALHRNELSGALTGLTRVRRFAQDDAHIFCKREDLSTEIQEVLSFMDWFYRLFDFDFELELSTRPENYIGEIEIWNEAETILKRELNIFGKLWQLNS</sequence>
<evidence type="ECO:0000259" key="11">
    <source>
        <dbReference type="PROSITE" id="PS50862"/>
    </source>
</evidence>
<dbReference type="PANTHER" id="PTHR11451:SF46">
    <property type="entry name" value="THREONINE--TRNA LIGASE"/>
    <property type="match status" value="1"/>
</dbReference>
<evidence type="ECO:0000256" key="10">
    <source>
        <dbReference type="ARBA" id="ARBA00049515"/>
    </source>
</evidence>
<keyword evidence="6" id="KW-0862">Zinc</keyword>
<dbReference type="SUPFAM" id="SSF55681">
    <property type="entry name" value="Class II aaRS and biotin synthetases"/>
    <property type="match status" value="1"/>
</dbReference>
<dbReference type="Pfam" id="PF00587">
    <property type="entry name" value="tRNA-synt_2b"/>
    <property type="match status" value="1"/>
</dbReference>
<dbReference type="PANTHER" id="PTHR11451">
    <property type="entry name" value="THREONINE-TRNA LIGASE"/>
    <property type="match status" value="1"/>
</dbReference>
<proteinExistence type="inferred from homology"/>
<comment type="caution">
    <text evidence="12">The sequence shown here is derived from an EMBL/GenBank/DDBJ whole genome shotgun (WGS) entry which is preliminary data.</text>
</comment>
<keyword evidence="7" id="KW-0067">ATP-binding</keyword>
<evidence type="ECO:0000256" key="3">
    <source>
        <dbReference type="ARBA" id="ARBA00022598"/>
    </source>
</evidence>
<dbReference type="AlphaFoldDB" id="A0A0F8ZYX0"/>
<dbReference type="FunFam" id="3.30.930.10:FF:000002">
    <property type="entry name" value="Threonine--tRNA ligase"/>
    <property type="match status" value="1"/>
</dbReference>
<keyword evidence="3" id="KW-0436">Ligase</keyword>
<evidence type="ECO:0000256" key="6">
    <source>
        <dbReference type="ARBA" id="ARBA00022833"/>
    </source>
</evidence>
<dbReference type="InterPro" id="IPR006195">
    <property type="entry name" value="aa-tRNA-synth_II"/>
</dbReference>
<protein>
    <recommendedName>
        <fullName evidence="2">threonine--tRNA ligase</fullName>
        <ecNumber evidence="2">6.1.1.3</ecNumber>
    </recommendedName>
</protein>
<dbReference type="InterPro" id="IPR002320">
    <property type="entry name" value="Thr-tRNA-ligase_IIa"/>
</dbReference>
<dbReference type="InterPro" id="IPR045864">
    <property type="entry name" value="aa-tRNA-synth_II/BPL/LPL"/>
</dbReference>
<name>A0A0F8ZYX0_9ZZZZ</name>
<dbReference type="EMBL" id="LAZR01048824">
    <property type="protein sequence ID" value="KKK91050.1"/>
    <property type="molecule type" value="Genomic_DNA"/>
</dbReference>
<evidence type="ECO:0000256" key="1">
    <source>
        <dbReference type="ARBA" id="ARBA00008226"/>
    </source>
</evidence>
<organism evidence="12">
    <name type="scientific">marine sediment metagenome</name>
    <dbReference type="NCBI Taxonomy" id="412755"/>
    <lineage>
        <taxon>unclassified sequences</taxon>
        <taxon>metagenomes</taxon>
        <taxon>ecological metagenomes</taxon>
    </lineage>
</organism>
<evidence type="ECO:0000256" key="8">
    <source>
        <dbReference type="ARBA" id="ARBA00022917"/>
    </source>
</evidence>
<keyword evidence="4" id="KW-0479">Metal-binding</keyword>
<evidence type="ECO:0000256" key="2">
    <source>
        <dbReference type="ARBA" id="ARBA00013163"/>
    </source>
</evidence>
<dbReference type="Gene3D" id="3.30.930.10">
    <property type="entry name" value="Bira Bifunctional Protein, Domain 2"/>
    <property type="match status" value="1"/>
</dbReference>
<feature type="domain" description="Aminoacyl-transfer RNA synthetases class-II family profile" evidence="11">
    <location>
        <begin position="31"/>
        <end position="218"/>
    </location>
</feature>
<dbReference type="EC" id="6.1.1.3" evidence="2"/>
<feature type="non-terminal residue" evidence="12">
    <location>
        <position position="218"/>
    </location>
</feature>
<dbReference type="GO" id="GO:0006435">
    <property type="term" value="P:threonyl-tRNA aminoacylation"/>
    <property type="evidence" value="ECO:0007669"/>
    <property type="project" value="InterPro"/>
</dbReference>
<gene>
    <name evidence="12" type="ORF">LCGC14_2716850</name>
</gene>
<dbReference type="GO" id="GO:0004829">
    <property type="term" value="F:threonine-tRNA ligase activity"/>
    <property type="evidence" value="ECO:0007669"/>
    <property type="project" value="UniProtKB-EC"/>
</dbReference>
<evidence type="ECO:0000313" key="12">
    <source>
        <dbReference type="EMBL" id="KKK91050.1"/>
    </source>
</evidence>
<dbReference type="PRINTS" id="PR01047">
    <property type="entry name" value="TRNASYNTHTHR"/>
</dbReference>
<dbReference type="GO" id="GO:0005739">
    <property type="term" value="C:mitochondrion"/>
    <property type="evidence" value="ECO:0007669"/>
    <property type="project" value="TreeGrafter"/>
</dbReference>
<dbReference type="PROSITE" id="PS50862">
    <property type="entry name" value="AA_TRNA_LIGASE_II"/>
    <property type="match status" value="1"/>
</dbReference>
<dbReference type="GO" id="GO:0005524">
    <property type="term" value="F:ATP binding"/>
    <property type="evidence" value="ECO:0007669"/>
    <property type="project" value="UniProtKB-KW"/>
</dbReference>
<accession>A0A0F8ZYX0</accession>
<evidence type="ECO:0000256" key="4">
    <source>
        <dbReference type="ARBA" id="ARBA00022723"/>
    </source>
</evidence>
<keyword evidence="9" id="KW-0030">Aminoacyl-tRNA synthetase</keyword>
<comment type="similarity">
    <text evidence="1">Belongs to the class-II aminoacyl-tRNA synthetase family.</text>
</comment>
<keyword evidence="5" id="KW-0547">Nucleotide-binding</keyword>
<dbReference type="InterPro" id="IPR002314">
    <property type="entry name" value="aa-tRNA-synt_IIb"/>
</dbReference>